<protein>
    <submittedName>
        <fullName evidence="6">Beta-ketoacyl-[acyl-carrier-protein] synthase family protein</fullName>
    </submittedName>
</protein>
<dbReference type="Pfam" id="PF00109">
    <property type="entry name" value="ketoacyl-synt"/>
    <property type="match status" value="1"/>
</dbReference>
<keyword evidence="7" id="KW-1185">Reference proteome</keyword>
<dbReference type="PROSITE" id="PS52004">
    <property type="entry name" value="KS3_2"/>
    <property type="match status" value="1"/>
</dbReference>
<dbReference type="PANTHER" id="PTHR11712">
    <property type="entry name" value="POLYKETIDE SYNTHASE-RELATED"/>
    <property type="match status" value="1"/>
</dbReference>
<comment type="similarity">
    <text evidence="1 4">Belongs to the thiolase-like superfamily. Beta-ketoacyl-ACP synthases family.</text>
</comment>
<dbReference type="Pfam" id="PF02801">
    <property type="entry name" value="Ketoacyl-synt_C"/>
    <property type="match status" value="1"/>
</dbReference>
<dbReference type="PROSITE" id="PS00606">
    <property type="entry name" value="KS3_1"/>
    <property type="match status" value="1"/>
</dbReference>
<gene>
    <name evidence="6" type="ORF">NFX46_18980</name>
</gene>
<accession>A0ABY4Z9K8</accession>
<dbReference type="Proteomes" id="UP001056374">
    <property type="component" value="Chromosome"/>
</dbReference>
<reference evidence="6" key="1">
    <citation type="submission" date="2022-06" db="EMBL/GenBank/DDBJ databases">
        <title>Complete genome sequence of soil microorganisms Streptomyces sp. Qhu-M197 isolated from Alpine meadows habitats on the Tibetan Plateau.</title>
        <authorList>
            <person name="Zhang B."/>
            <person name="Xiang X."/>
            <person name="Fan J."/>
        </authorList>
    </citation>
    <scope>NUCLEOTIDE SEQUENCE</scope>
    <source>
        <strain evidence="6">Qhu-M197</strain>
    </source>
</reference>
<dbReference type="CDD" id="cd00834">
    <property type="entry name" value="KAS_I_II"/>
    <property type="match status" value="1"/>
</dbReference>
<dbReference type="InterPro" id="IPR014031">
    <property type="entry name" value="Ketoacyl_synth_C"/>
</dbReference>
<organism evidence="6 7">
    <name type="scientific">Streptomyces phaeoluteigriseus</name>
    <dbReference type="NCBI Taxonomy" id="114686"/>
    <lineage>
        <taxon>Bacteria</taxon>
        <taxon>Bacillati</taxon>
        <taxon>Actinomycetota</taxon>
        <taxon>Actinomycetes</taxon>
        <taxon>Kitasatosporales</taxon>
        <taxon>Streptomycetaceae</taxon>
        <taxon>Streptomyces</taxon>
        <taxon>Streptomyces aurantiacus group</taxon>
    </lineage>
</organism>
<evidence type="ECO:0000256" key="3">
    <source>
        <dbReference type="ARBA" id="ARBA00023315"/>
    </source>
</evidence>
<dbReference type="SUPFAM" id="SSF53901">
    <property type="entry name" value="Thiolase-like"/>
    <property type="match status" value="1"/>
</dbReference>
<dbReference type="PANTHER" id="PTHR11712:SF347">
    <property type="entry name" value="BETA KETOACYL-ACYL CARRIER PROTEIN SYNTHASE"/>
    <property type="match status" value="1"/>
</dbReference>
<evidence type="ECO:0000256" key="1">
    <source>
        <dbReference type="ARBA" id="ARBA00008467"/>
    </source>
</evidence>
<evidence type="ECO:0000259" key="5">
    <source>
        <dbReference type="PROSITE" id="PS52004"/>
    </source>
</evidence>
<feature type="domain" description="Ketosynthase family 3 (KS3)" evidence="5">
    <location>
        <begin position="3"/>
        <end position="407"/>
    </location>
</feature>
<dbReference type="RefSeq" id="WP_252550836.1">
    <property type="nucleotide sequence ID" value="NZ_CP099468.1"/>
</dbReference>
<name>A0ABY4Z9K8_9ACTN</name>
<proteinExistence type="inferred from homology"/>
<keyword evidence="3" id="KW-0012">Acyltransferase</keyword>
<sequence length="418" mass="43054">MTSQAVAVTGVGLVTPAGIGAQATWEGMQGATSYAAPDALLAGLPVDFSCAVPDWEPDRVLGRMLSRRLDSPAQMAVLAAREALADAGLSSSGWDPHRVGVIIGAGTASFQHLHDVYSKILTGRHELVSPMALPRSLPSAPVCAVALDLGAQGMSFAPSAACASGAVAIGLALQLLRAGSLDVVLAGGAESGRSAISAACFSQMGALSTRHRDPSGASRPFDADRDGFVLGEGAGVLVLESLKHARARQARVYSYLAGYGSSTDAHHVTAPHPEGRGLRQALHEALVDASWTAADVDHINAHGTATRLNDHIEARVLSDVFPRVPPVTAPKGALGHAMGASGAIEAALTVLTLRHQTIPPTANLDRPDLALASLDIVTKSPRPARLHKAISTSVAFGGHNAALAFHSATTESDIEMRI</sequence>
<dbReference type="InterPro" id="IPR018201">
    <property type="entry name" value="Ketoacyl_synth_AS"/>
</dbReference>
<dbReference type="NCBIfam" id="NF005589">
    <property type="entry name" value="PRK07314.1"/>
    <property type="match status" value="1"/>
</dbReference>
<evidence type="ECO:0000313" key="6">
    <source>
        <dbReference type="EMBL" id="USQ85661.1"/>
    </source>
</evidence>
<dbReference type="InterPro" id="IPR020841">
    <property type="entry name" value="PKS_Beta-ketoAc_synthase_dom"/>
</dbReference>
<evidence type="ECO:0000313" key="7">
    <source>
        <dbReference type="Proteomes" id="UP001056374"/>
    </source>
</evidence>
<keyword evidence="2 4" id="KW-0808">Transferase</keyword>
<evidence type="ECO:0000256" key="2">
    <source>
        <dbReference type="ARBA" id="ARBA00022679"/>
    </source>
</evidence>
<evidence type="ECO:0000256" key="4">
    <source>
        <dbReference type="RuleBase" id="RU003694"/>
    </source>
</evidence>
<dbReference type="InterPro" id="IPR000794">
    <property type="entry name" value="Beta-ketoacyl_synthase"/>
</dbReference>
<dbReference type="InterPro" id="IPR016039">
    <property type="entry name" value="Thiolase-like"/>
</dbReference>
<dbReference type="SMART" id="SM00825">
    <property type="entry name" value="PKS_KS"/>
    <property type="match status" value="1"/>
</dbReference>
<dbReference type="InterPro" id="IPR014030">
    <property type="entry name" value="Ketoacyl_synth_N"/>
</dbReference>
<dbReference type="Gene3D" id="3.40.47.10">
    <property type="match status" value="1"/>
</dbReference>
<dbReference type="EMBL" id="CP099468">
    <property type="protein sequence ID" value="USQ85661.1"/>
    <property type="molecule type" value="Genomic_DNA"/>
</dbReference>